<evidence type="ECO:0000256" key="3">
    <source>
        <dbReference type="ARBA" id="ARBA00022837"/>
    </source>
</evidence>
<dbReference type="EMBL" id="MH426726">
    <property type="protein sequence ID" value="AXF51444.1"/>
    <property type="molecule type" value="Genomic_DNA"/>
</dbReference>
<evidence type="ECO:0000256" key="1">
    <source>
        <dbReference type="ARBA" id="ARBA00022729"/>
    </source>
</evidence>
<evidence type="ECO:0000259" key="4">
    <source>
        <dbReference type="Pfam" id="PF03160"/>
    </source>
</evidence>
<organism evidence="5 6">
    <name type="scientific">Erwinia phage Pavtok</name>
    <dbReference type="NCBI Taxonomy" id="2267655"/>
    <lineage>
        <taxon>Viruses</taxon>
        <taxon>Duplodnaviria</taxon>
        <taxon>Heunggongvirae</taxon>
        <taxon>Uroviricota</taxon>
        <taxon>Caudoviricetes</taxon>
        <taxon>Pavtokvirus</taxon>
        <taxon>Pavtokvirus pavtok</taxon>
    </lineage>
</organism>
<keyword evidence="3" id="KW-0106">Calcium</keyword>
<keyword evidence="2" id="KW-0677">Repeat</keyword>
<dbReference type="InterPro" id="IPR003644">
    <property type="entry name" value="Calx_beta"/>
</dbReference>
<protein>
    <submittedName>
        <fullName evidence="5">Putative EPS depolymerase</fullName>
    </submittedName>
</protein>
<evidence type="ECO:0000313" key="6">
    <source>
        <dbReference type="Proteomes" id="UP000260529"/>
    </source>
</evidence>
<proteinExistence type="predicted"/>
<keyword evidence="1" id="KW-0732">Signal</keyword>
<evidence type="ECO:0000313" key="5">
    <source>
        <dbReference type="EMBL" id="AXF51444.1"/>
    </source>
</evidence>
<feature type="domain" description="Calx-beta" evidence="4">
    <location>
        <begin position="10"/>
        <end position="82"/>
    </location>
</feature>
<gene>
    <name evidence="5" type="ORF">PAVTOK_16</name>
</gene>
<reference evidence="6" key="1">
    <citation type="submission" date="2018-06" db="EMBL/GenBank/DDBJ databases">
        <authorList>
            <person name="Sharma R."/>
            <person name="Hughes J."/>
            <person name="Breakwell D.P."/>
            <person name="Hope S."/>
            <person name="Grose J.H."/>
        </authorList>
    </citation>
    <scope>NUCLEOTIDE SEQUENCE [LARGE SCALE GENOMIC DNA]</scope>
</reference>
<dbReference type="Gene3D" id="2.60.40.2030">
    <property type="match status" value="1"/>
</dbReference>
<dbReference type="SUPFAM" id="SSF141072">
    <property type="entry name" value="CalX-like"/>
    <property type="match status" value="1"/>
</dbReference>
<accession>A0A345BLX3</accession>
<sequence>MSTSHNGSTSALFVVRLSSPVTEKVTVAWQTEDGTAHAGIDYEAAAGTVEFAPGETEKGIEVVVLGREDGSTGNGLTFYVRLRPPVNAVLLDELSECRITVETDEGVVTTSLVVATGPHGKKGDPGLSAYELAKVQGYQGSLTDWLGGAGVQAVVMASQAAATAKEQLNRAFRFAPGNKVPELPPIEQMEGKIVVVRDGAPVGLEASNDSPIGLATNLAKNTGSTMIGHVDKVDGKNKTVRETLDRLVDQDKAQQDATKAASDALAAPNGFTQLGQVESFAALATVVPTAAGQQVMLRGWNKGTSIGGGLFKAVAGAANSDGGMTCAVNGNWHWERVIDADQINITHFGAVSDGKSDAIPAMLAMHAWSIKYAASLGLAGANAIGIVMPAGKFAISSMNLGENTEISAFKLQGPHVEMGILPKTTLVPMSLTTTVPAFTFRARRMEVRGFQWLATDSVQPFLINHVTRGSFVRIKSIVAQKIGARMFQVKDTLDTKIDQVYSYSGKAAFFRTSWSNENPGGWNHPTAIELSNFNFNGHTGEPAFDAIRAGQSFMSNGWFDHCECGFDISQGDWLLQKITQEGSKIGSKVKWCKIVQIDCRWAQGAGLDYDGSGYDPAWDLNGTPPPSVTNGFDQGGVDITPAGADFDTGVSTKFNWAKNTIENLTNADTWYVVGRLTMPRLGDSAIMRIVGAANWDSAQGDMIRPTGTGFGSGTSFIALEMKDPTNESTSRVEAHWWGEDNGPISDVRIAHTWQTITIYARMRQYARYGAVFLDTSGVPRSKTGNPTFFRPDLSAITDDALAAVPKLVQVPARKVWNKGQYDGPGFGMDFDNGDLLVYQRGQTIDHAQEWIPMMLNGNRRYIAVSDDTFAPRMVRYNRAEMATKSPATYVYRYVMVTDMGTGTGTQAGVVYSDGLRWVDMATNAVVSFS</sequence>
<dbReference type="Pfam" id="PF03160">
    <property type="entry name" value="Calx-beta"/>
    <property type="match status" value="1"/>
</dbReference>
<name>A0A345BLX3_9CAUD</name>
<dbReference type="Proteomes" id="UP000260529">
    <property type="component" value="Segment"/>
</dbReference>
<dbReference type="GO" id="GO:0007154">
    <property type="term" value="P:cell communication"/>
    <property type="evidence" value="ECO:0007669"/>
    <property type="project" value="InterPro"/>
</dbReference>
<dbReference type="GO" id="GO:0016020">
    <property type="term" value="C:membrane"/>
    <property type="evidence" value="ECO:0007669"/>
    <property type="project" value="InterPro"/>
</dbReference>
<dbReference type="InterPro" id="IPR038081">
    <property type="entry name" value="CalX-like_sf"/>
</dbReference>
<evidence type="ECO:0000256" key="2">
    <source>
        <dbReference type="ARBA" id="ARBA00022737"/>
    </source>
</evidence>
<keyword evidence="6" id="KW-1185">Reference proteome</keyword>